<dbReference type="Gene3D" id="2.60.40.790">
    <property type="match status" value="1"/>
</dbReference>
<dbReference type="InterPro" id="IPR002068">
    <property type="entry name" value="A-crystallin/Hsp20_dom"/>
</dbReference>
<keyword evidence="4" id="KW-1185">Reference proteome</keyword>
<evidence type="ECO:0000259" key="2">
    <source>
        <dbReference type="Pfam" id="PF00011"/>
    </source>
</evidence>
<proteinExistence type="predicted"/>
<feature type="compositionally biased region" description="Polar residues" evidence="1">
    <location>
        <begin position="1"/>
        <end position="14"/>
    </location>
</feature>
<accession>A0A137P767</accession>
<dbReference type="SUPFAM" id="SSF49764">
    <property type="entry name" value="HSP20-like chaperones"/>
    <property type="match status" value="1"/>
</dbReference>
<protein>
    <recommendedName>
        <fullName evidence="2">SHSP domain-containing protein</fullName>
    </recommendedName>
</protein>
<dbReference type="EMBL" id="KQ964492">
    <property type="protein sequence ID" value="KXN70809.1"/>
    <property type="molecule type" value="Genomic_DNA"/>
</dbReference>
<dbReference type="CDD" id="cd06464">
    <property type="entry name" value="ACD_sHsps-like"/>
    <property type="match status" value="1"/>
</dbReference>
<reference evidence="3 4" key="1">
    <citation type="journal article" date="2015" name="Genome Biol. Evol.">
        <title>Phylogenomic analyses indicate that early fungi evolved digesting cell walls of algal ancestors of land plants.</title>
        <authorList>
            <person name="Chang Y."/>
            <person name="Wang S."/>
            <person name="Sekimoto S."/>
            <person name="Aerts A.L."/>
            <person name="Choi C."/>
            <person name="Clum A."/>
            <person name="LaButti K.M."/>
            <person name="Lindquist E.A."/>
            <person name="Yee Ngan C."/>
            <person name="Ohm R.A."/>
            <person name="Salamov A.A."/>
            <person name="Grigoriev I.V."/>
            <person name="Spatafora J.W."/>
            <person name="Berbee M.L."/>
        </authorList>
    </citation>
    <scope>NUCLEOTIDE SEQUENCE [LARGE SCALE GENOMIC DNA]</scope>
    <source>
        <strain evidence="3 4">NRRL 28638</strain>
    </source>
</reference>
<dbReference type="InterPro" id="IPR008978">
    <property type="entry name" value="HSP20-like_chaperone"/>
</dbReference>
<feature type="domain" description="SHSP" evidence="2">
    <location>
        <begin position="35"/>
        <end position="87"/>
    </location>
</feature>
<dbReference type="Proteomes" id="UP000070444">
    <property type="component" value="Unassembled WGS sequence"/>
</dbReference>
<feature type="region of interest" description="Disordered" evidence="1">
    <location>
        <begin position="1"/>
        <end position="42"/>
    </location>
</feature>
<evidence type="ECO:0000313" key="4">
    <source>
        <dbReference type="Proteomes" id="UP000070444"/>
    </source>
</evidence>
<evidence type="ECO:0000313" key="3">
    <source>
        <dbReference type="EMBL" id="KXN70809.1"/>
    </source>
</evidence>
<organism evidence="3 4">
    <name type="scientific">Conidiobolus coronatus (strain ATCC 28846 / CBS 209.66 / NRRL 28638)</name>
    <name type="common">Delacroixia coronata</name>
    <dbReference type="NCBI Taxonomy" id="796925"/>
    <lineage>
        <taxon>Eukaryota</taxon>
        <taxon>Fungi</taxon>
        <taxon>Fungi incertae sedis</taxon>
        <taxon>Zoopagomycota</taxon>
        <taxon>Entomophthoromycotina</taxon>
        <taxon>Entomophthoromycetes</taxon>
        <taxon>Entomophthorales</taxon>
        <taxon>Ancylistaceae</taxon>
        <taxon>Conidiobolus</taxon>
    </lineage>
</organism>
<gene>
    <name evidence="3" type="ORF">CONCODRAFT_6589</name>
</gene>
<name>A0A137P767_CONC2</name>
<dbReference type="OrthoDB" id="1431247at2759"/>
<evidence type="ECO:0000256" key="1">
    <source>
        <dbReference type="SAM" id="MobiDB-lite"/>
    </source>
</evidence>
<dbReference type="AlphaFoldDB" id="A0A137P767"/>
<feature type="compositionally biased region" description="Basic and acidic residues" evidence="1">
    <location>
        <begin position="15"/>
        <end position="41"/>
    </location>
</feature>
<dbReference type="Pfam" id="PF00011">
    <property type="entry name" value="HSP20"/>
    <property type="match status" value="1"/>
</dbReference>
<sequence>TSESNSDWEQVGKSTNEDKESSTETGDTQKPEKTSKADEFKPVITRIPSKPYKKSVEFGKKVNDEAITAAYENGVLTLVLAKVPKNSKVIHLA</sequence>
<feature type="non-terminal residue" evidence="3">
    <location>
        <position position="1"/>
    </location>
</feature>